<evidence type="ECO:0000256" key="4">
    <source>
        <dbReference type="SAM" id="Phobius"/>
    </source>
</evidence>
<keyword evidence="2" id="KW-0677">Repeat</keyword>
<dbReference type="PANTHER" id="PTHR48056">
    <property type="entry name" value="LRR RECEPTOR-LIKE SERINE/THREONINE-PROTEIN KINASE-RELATED"/>
    <property type="match status" value="1"/>
</dbReference>
<proteinExistence type="predicted"/>
<reference evidence="5" key="1">
    <citation type="submission" date="2020-06" db="EMBL/GenBank/DDBJ databases">
        <authorList>
            <consortium name="Plant Systems Biology data submission"/>
        </authorList>
    </citation>
    <scope>NUCLEOTIDE SEQUENCE</scope>
    <source>
        <strain evidence="5">D6</strain>
    </source>
</reference>
<evidence type="ECO:0000313" key="5">
    <source>
        <dbReference type="EMBL" id="CAB9509904.1"/>
    </source>
</evidence>
<dbReference type="AlphaFoldDB" id="A0A9N8DWR4"/>
<dbReference type="Proteomes" id="UP001153069">
    <property type="component" value="Unassembled WGS sequence"/>
</dbReference>
<feature type="region of interest" description="Disordered" evidence="3">
    <location>
        <begin position="1"/>
        <end position="29"/>
    </location>
</feature>
<keyword evidence="4" id="KW-0812">Transmembrane</keyword>
<keyword evidence="1" id="KW-0433">Leucine-rich repeat</keyword>
<organism evidence="5 6">
    <name type="scientific">Seminavis robusta</name>
    <dbReference type="NCBI Taxonomy" id="568900"/>
    <lineage>
        <taxon>Eukaryota</taxon>
        <taxon>Sar</taxon>
        <taxon>Stramenopiles</taxon>
        <taxon>Ochrophyta</taxon>
        <taxon>Bacillariophyta</taxon>
        <taxon>Bacillariophyceae</taxon>
        <taxon>Bacillariophycidae</taxon>
        <taxon>Naviculales</taxon>
        <taxon>Naviculaceae</taxon>
        <taxon>Seminavis</taxon>
    </lineage>
</organism>
<dbReference type="InterPro" id="IPR032675">
    <property type="entry name" value="LRR_dom_sf"/>
</dbReference>
<evidence type="ECO:0000256" key="2">
    <source>
        <dbReference type="ARBA" id="ARBA00022737"/>
    </source>
</evidence>
<sequence length="257" mass="27421">MEPFDIDEYRDEDDDDNNTNETRPLGVEPKRNPLTVRVFGLPLRKAAAVVIVVLLVMAVVLSLTSSSHDKASSDTSVAASTTPGPVRLFGTSYHVASTTDVYRHGHRLKGPFPSEIGTLTALTVLELYHGALSGNIPSEIGLLSSTLNVLVLKDCGSLNGTVPSEIGLLTALKVLRLEDDKLSGSVPTEMGLLTALEELLLPNNQLVGSVPGDLCANPQLKEIRVDCPPDPSPVACACDNVCQCTSHETHEEEEGQT</sequence>
<evidence type="ECO:0000256" key="1">
    <source>
        <dbReference type="ARBA" id="ARBA00022614"/>
    </source>
</evidence>
<keyword evidence="6" id="KW-1185">Reference proteome</keyword>
<gene>
    <name evidence="5" type="ORF">SEMRO_410_G137320.1</name>
</gene>
<keyword evidence="4" id="KW-0472">Membrane</keyword>
<comment type="caution">
    <text evidence="5">The sequence shown here is derived from an EMBL/GenBank/DDBJ whole genome shotgun (WGS) entry which is preliminary data.</text>
</comment>
<dbReference type="EMBL" id="CAICTM010000409">
    <property type="protein sequence ID" value="CAB9509904.1"/>
    <property type="molecule type" value="Genomic_DNA"/>
</dbReference>
<name>A0A9N8DWR4_9STRA</name>
<dbReference type="InterPro" id="IPR050647">
    <property type="entry name" value="Plant_LRR-RLKs"/>
</dbReference>
<dbReference type="PANTHER" id="PTHR48056:SF67">
    <property type="entry name" value="LEUCINE-RICH REPEAT-CONTAINING N-TERMINAL PLANT-TYPE DOMAIN-CONTAINING PROTEIN"/>
    <property type="match status" value="1"/>
</dbReference>
<feature type="compositionally biased region" description="Acidic residues" evidence="3">
    <location>
        <begin position="1"/>
        <end position="18"/>
    </location>
</feature>
<dbReference type="SUPFAM" id="SSF52058">
    <property type="entry name" value="L domain-like"/>
    <property type="match status" value="1"/>
</dbReference>
<feature type="transmembrane region" description="Helical" evidence="4">
    <location>
        <begin position="46"/>
        <end position="64"/>
    </location>
</feature>
<evidence type="ECO:0000313" key="6">
    <source>
        <dbReference type="Proteomes" id="UP001153069"/>
    </source>
</evidence>
<dbReference type="GO" id="GO:0033612">
    <property type="term" value="F:receptor serine/threonine kinase binding"/>
    <property type="evidence" value="ECO:0007669"/>
    <property type="project" value="TreeGrafter"/>
</dbReference>
<evidence type="ECO:0000256" key="3">
    <source>
        <dbReference type="SAM" id="MobiDB-lite"/>
    </source>
</evidence>
<dbReference type="Gene3D" id="3.80.10.10">
    <property type="entry name" value="Ribonuclease Inhibitor"/>
    <property type="match status" value="1"/>
</dbReference>
<accession>A0A9N8DWR4</accession>
<dbReference type="OrthoDB" id="676979at2759"/>
<keyword evidence="4" id="KW-1133">Transmembrane helix</keyword>
<protein>
    <submittedName>
        <fullName evidence="5">STYKc</fullName>
    </submittedName>
</protein>